<dbReference type="GO" id="GO:0042151">
    <property type="term" value="C:nematocyst"/>
    <property type="evidence" value="ECO:0007669"/>
    <property type="project" value="UniProtKB-SubCell"/>
</dbReference>
<reference evidence="7" key="2">
    <citation type="submission" date="2025-08" db="UniProtKB">
        <authorList>
            <consortium name="Ensembl"/>
        </authorList>
    </citation>
    <scope>IDENTIFICATION</scope>
</reference>
<dbReference type="Pfam" id="PF06369">
    <property type="entry name" value="Anemone_cytotox"/>
    <property type="match status" value="1"/>
</dbReference>
<reference evidence="8" key="1">
    <citation type="journal article" date="2017" name="PLoS ONE">
        <title>The Agassiz's desert tortoise genome provides a resource for the conservation of a threatened species.</title>
        <authorList>
            <person name="Tollis M."/>
            <person name="DeNardo D.F."/>
            <person name="Cornelius J.A."/>
            <person name="Dolby G.A."/>
            <person name="Edwards T."/>
            <person name="Henen B.T."/>
            <person name="Karl A.E."/>
            <person name="Murphy R.W."/>
            <person name="Kusumi K."/>
        </authorList>
    </citation>
    <scope>NUCLEOTIDE SEQUENCE [LARGE SCALE GENOMIC DNA]</scope>
</reference>
<dbReference type="SUPFAM" id="SSF63724">
    <property type="entry name" value="Cytolysin/lectin"/>
    <property type="match status" value="1"/>
</dbReference>
<dbReference type="GO" id="GO:0051715">
    <property type="term" value="P:cytolysis in another organism"/>
    <property type="evidence" value="ECO:0007669"/>
    <property type="project" value="InterPro"/>
</dbReference>
<proteinExistence type="predicted"/>
<evidence type="ECO:0000256" key="2">
    <source>
        <dbReference type="ARBA" id="ARBA00004532"/>
    </source>
</evidence>
<evidence type="ECO:0000256" key="4">
    <source>
        <dbReference type="ARBA" id="ARBA00023298"/>
    </source>
</evidence>
<organism evidence="7 8">
    <name type="scientific">Gopherus agassizii</name>
    <name type="common">Agassiz's desert tortoise</name>
    <dbReference type="NCBI Taxonomy" id="38772"/>
    <lineage>
        <taxon>Eukaryota</taxon>
        <taxon>Metazoa</taxon>
        <taxon>Chordata</taxon>
        <taxon>Craniata</taxon>
        <taxon>Vertebrata</taxon>
        <taxon>Euteleostomi</taxon>
        <taxon>Archelosauria</taxon>
        <taxon>Testudinata</taxon>
        <taxon>Testudines</taxon>
        <taxon>Cryptodira</taxon>
        <taxon>Durocryptodira</taxon>
        <taxon>Testudinoidea</taxon>
        <taxon>Testudinidae</taxon>
        <taxon>Gopherus</taxon>
    </lineage>
</organism>
<dbReference type="GO" id="GO:0015267">
    <property type="term" value="F:channel activity"/>
    <property type="evidence" value="ECO:0007669"/>
    <property type="project" value="InterPro"/>
</dbReference>
<dbReference type="GO" id="GO:0046930">
    <property type="term" value="C:pore complex"/>
    <property type="evidence" value="ECO:0007669"/>
    <property type="project" value="InterPro"/>
</dbReference>
<dbReference type="InterPro" id="IPR009104">
    <property type="entry name" value="Anemon_actinoporin-like"/>
</dbReference>
<protein>
    <submittedName>
        <fullName evidence="7">Uncharacterized protein</fullName>
    </submittedName>
</protein>
<name>A0A452I6T5_9SAUR</name>
<keyword evidence="4" id="KW-1053">Target membrane</keyword>
<dbReference type="GO" id="GO:0006812">
    <property type="term" value="P:monoatomic cation transport"/>
    <property type="evidence" value="ECO:0007669"/>
    <property type="project" value="InterPro"/>
</dbReference>
<evidence type="ECO:0000313" key="8">
    <source>
        <dbReference type="Proteomes" id="UP000291020"/>
    </source>
</evidence>
<dbReference type="STRING" id="38772.ENSGAGP00000023311"/>
<dbReference type="GO" id="GO:0046931">
    <property type="term" value="P:pore complex assembly"/>
    <property type="evidence" value="ECO:0007669"/>
    <property type="project" value="InterPro"/>
</dbReference>
<dbReference type="Gene3D" id="2.60.270.20">
    <property type="entry name" value="Cytolysin/lectin"/>
    <property type="match status" value="1"/>
</dbReference>
<keyword evidence="5" id="KW-0166">Nematocyst</keyword>
<comment type="subcellular location">
    <subcellularLocation>
        <location evidence="2">Nematocyst</location>
    </subcellularLocation>
    <subcellularLocation>
        <location evidence="1">Target cell membrane</location>
    </subcellularLocation>
</comment>
<sequence length="203" mass="22388">MINVGELIAPMGAGRCVGIQITNNTRDVTLEYPRTYCFSGRAMIEPVSHIPPGSSGSSVFVKTSYTARGSVGVLSYESDVFTLAIMFSNPFDRVLYSSEFAIQIFTGRKHFHSMEHLYNYMYSNGPPYICKSYQKVKLEVTDGQLEVINEEIQVKASMSSKDKSIIQVQIEQKDPCPPYTAKPADPSPRKCPNVPDKGAAGGK</sequence>
<dbReference type="AlphaFoldDB" id="A0A452I6T5"/>
<evidence type="ECO:0000256" key="5">
    <source>
        <dbReference type="ARBA" id="ARBA00023331"/>
    </source>
</evidence>
<dbReference type="Proteomes" id="UP000291020">
    <property type="component" value="Unassembled WGS sequence"/>
</dbReference>
<feature type="region of interest" description="Disordered" evidence="6">
    <location>
        <begin position="172"/>
        <end position="203"/>
    </location>
</feature>
<reference evidence="7" key="3">
    <citation type="submission" date="2025-09" db="UniProtKB">
        <authorList>
            <consortium name="Ensembl"/>
        </authorList>
    </citation>
    <scope>IDENTIFICATION</scope>
</reference>
<keyword evidence="4" id="KW-0472">Membrane</keyword>
<evidence type="ECO:0000313" key="7">
    <source>
        <dbReference type="Ensembl" id="ENSGAGP00000023311.1"/>
    </source>
</evidence>
<dbReference type="PANTHER" id="PTHR40388:SF1">
    <property type="entry name" value="BRYOPORIN"/>
    <property type="match status" value="1"/>
</dbReference>
<dbReference type="InterPro" id="IPR050677">
    <property type="entry name" value="Actinoporin_PFT"/>
</dbReference>
<keyword evidence="3" id="KW-1052">Target cell membrane</keyword>
<evidence type="ECO:0000256" key="1">
    <source>
        <dbReference type="ARBA" id="ARBA00004175"/>
    </source>
</evidence>
<dbReference type="PANTHER" id="PTHR40388">
    <property type="entry name" value="BRYOPORIN"/>
    <property type="match status" value="1"/>
</dbReference>
<accession>A0A452I6T5</accession>
<evidence type="ECO:0000256" key="6">
    <source>
        <dbReference type="SAM" id="MobiDB-lite"/>
    </source>
</evidence>
<dbReference type="GO" id="GO:0044218">
    <property type="term" value="C:other organism cell membrane"/>
    <property type="evidence" value="ECO:0007669"/>
    <property type="project" value="UniProtKB-KW"/>
</dbReference>
<keyword evidence="8" id="KW-1185">Reference proteome</keyword>
<dbReference type="InterPro" id="IPR015926">
    <property type="entry name" value="Cytolysin/lectin"/>
</dbReference>
<evidence type="ECO:0000256" key="3">
    <source>
        <dbReference type="ARBA" id="ARBA00022537"/>
    </source>
</evidence>
<dbReference type="Ensembl" id="ENSGAGT00000026552.1">
    <property type="protein sequence ID" value="ENSGAGP00000023311.1"/>
    <property type="gene ID" value="ENSGAGG00000017088.1"/>
</dbReference>